<evidence type="ECO:0000313" key="2">
    <source>
        <dbReference type="EMBL" id="AAK03018.1"/>
    </source>
</evidence>
<feature type="transmembrane region" description="Helical" evidence="1">
    <location>
        <begin position="203"/>
        <end position="229"/>
    </location>
</feature>
<feature type="transmembrane region" description="Helical" evidence="1">
    <location>
        <begin position="114"/>
        <end position="134"/>
    </location>
</feature>
<name>Q9CMA0_PASMU</name>
<keyword evidence="1" id="KW-1133">Transmembrane helix</keyword>
<evidence type="ECO:0000313" key="3">
    <source>
        <dbReference type="Proteomes" id="UP000000809"/>
    </source>
</evidence>
<feature type="transmembrane region" description="Helical" evidence="1">
    <location>
        <begin position="59"/>
        <end position="79"/>
    </location>
</feature>
<organism evidence="2 3">
    <name type="scientific">Pasteurella multocida (strain Pm70)</name>
    <dbReference type="NCBI Taxonomy" id="272843"/>
    <lineage>
        <taxon>Bacteria</taxon>
        <taxon>Pseudomonadati</taxon>
        <taxon>Pseudomonadota</taxon>
        <taxon>Gammaproteobacteria</taxon>
        <taxon>Pasteurellales</taxon>
        <taxon>Pasteurellaceae</taxon>
        <taxon>Pasteurella</taxon>
    </lineage>
</organism>
<keyword evidence="1" id="KW-0812">Transmembrane</keyword>
<feature type="transmembrane region" description="Helical" evidence="1">
    <location>
        <begin position="241"/>
        <end position="260"/>
    </location>
</feature>
<keyword evidence="1" id="KW-0472">Membrane</keyword>
<protein>
    <submittedName>
        <fullName evidence="2">Uncharacterized protein</fullName>
    </submittedName>
</protein>
<evidence type="ECO:0000256" key="1">
    <source>
        <dbReference type="SAM" id="Phobius"/>
    </source>
</evidence>
<dbReference type="STRING" id="272843.PM0934"/>
<dbReference type="HOGENOM" id="CLU_1033033_0_0_6"/>
<dbReference type="KEGG" id="pmu:PM0934"/>
<feature type="transmembrane region" description="Helical" evidence="1">
    <location>
        <begin position="91"/>
        <end position="108"/>
    </location>
</feature>
<dbReference type="EMBL" id="AE004439">
    <property type="protein sequence ID" value="AAK03018.1"/>
    <property type="molecule type" value="Genomic_DNA"/>
</dbReference>
<feature type="transmembrane region" description="Helical" evidence="1">
    <location>
        <begin position="30"/>
        <end position="53"/>
    </location>
</feature>
<dbReference type="AlphaFoldDB" id="Q9CMA0"/>
<feature type="transmembrane region" description="Helical" evidence="1">
    <location>
        <begin position="178"/>
        <end position="196"/>
    </location>
</feature>
<accession>Q9CMA0</accession>
<feature type="transmembrane region" description="Helical" evidence="1">
    <location>
        <begin position="146"/>
        <end position="166"/>
    </location>
</feature>
<sequence length="290" mass="32700">MTVLSNSCIMSEFILLRQTMIMSEEKTSPILTALFSLFPILLLLSTDIFALFLSLQTKAISHLAFAVLIAQLCCILVFTKGQICLGQRGRLSRVNLYFVIFWGVWLLLSLFSNYHFILTDMLSLCGIAVAIAIWQQPEEAKLRRSMLFIASLIGGVGCLCYCLMFIEIPPRYWGQYSLFAQVLVGIILANLALVISRNRLQGFIGLLPFLMLIALLLNAISVLSLLLYFSSAVDFVNQLAFVLYFVLHLVIAMFIAVHIFKKWAFSYTTLSILLFMSASLPLWASFAFIR</sequence>
<keyword evidence="3" id="KW-1185">Reference proteome</keyword>
<feature type="transmembrane region" description="Helical" evidence="1">
    <location>
        <begin position="267"/>
        <end position="289"/>
    </location>
</feature>
<dbReference type="EnsemblBacteria" id="AAK03018">
    <property type="protein sequence ID" value="AAK03018"/>
    <property type="gene ID" value="PM0934"/>
</dbReference>
<dbReference type="Proteomes" id="UP000000809">
    <property type="component" value="Chromosome"/>
</dbReference>
<gene>
    <name evidence="2" type="ordered locus">PM0934</name>
</gene>
<proteinExistence type="predicted"/>
<reference evidence="2 3" key="1">
    <citation type="journal article" date="2001" name="Proc. Natl. Acad. Sci. U.S.A.">
        <title>Complete genomic sequence of Pasteurella multocida Pm70.</title>
        <authorList>
            <person name="May B.J."/>
            <person name="Zhang Q."/>
            <person name="Li L.L."/>
            <person name="Paustian M.L."/>
            <person name="Whittam T.S."/>
            <person name="Kapur V."/>
        </authorList>
    </citation>
    <scope>NUCLEOTIDE SEQUENCE [LARGE SCALE GENOMIC DNA]</scope>
    <source>
        <strain evidence="2 3">Pm70</strain>
    </source>
</reference>